<protein>
    <submittedName>
        <fullName evidence="1">Uncharacterized protein</fullName>
    </submittedName>
</protein>
<dbReference type="EMBL" id="PNYC01000006">
    <property type="protein sequence ID" value="PMS36767.1"/>
    <property type="molecule type" value="Genomic_DNA"/>
</dbReference>
<reference evidence="1 2" key="1">
    <citation type="submission" date="2018-01" db="EMBL/GenBank/DDBJ databases">
        <title>Whole genome analyses suggest that Burkholderia sensu lato contains two further novel genera in the rhizoxinica-symbiotica group Mycetohabitans gen. nov., and Trinickia gen. nov.: implications for the evolution of diazotrophy and nodulation in the Burkholderiaceae.</title>
        <authorList>
            <person name="Estrada-de los Santos P."/>
            <person name="Palmer M."/>
            <person name="Chavez-Ramirez B."/>
            <person name="Beukes C."/>
            <person name="Steenkamp E.T."/>
            <person name="Hirsch A.M."/>
            <person name="Manyaka P."/>
            <person name="Maluk M."/>
            <person name="Lafos M."/>
            <person name="Crook M."/>
            <person name="Gross E."/>
            <person name="Simon M.F."/>
            <person name="Bueno dos Reis Junior F."/>
            <person name="Poole P.S."/>
            <person name="Venter S.N."/>
            <person name="James E.K."/>
        </authorList>
    </citation>
    <scope>NUCLEOTIDE SEQUENCE [LARGE SCALE GENOMIC DNA]</scope>
    <source>
        <strain evidence="1 2">JPY 581</strain>
    </source>
</reference>
<name>A0A2N7X563_9BURK</name>
<dbReference type="Proteomes" id="UP000235777">
    <property type="component" value="Unassembled WGS sequence"/>
</dbReference>
<keyword evidence="2" id="KW-1185">Reference proteome</keyword>
<dbReference type="AlphaFoldDB" id="A0A2N7X563"/>
<gene>
    <name evidence="1" type="ORF">C0Z20_11790</name>
</gene>
<organism evidence="1 2">
    <name type="scientific">Trinickia symbiotica</name>
    <dbReference type="NCBI Taxonomy" id="863227"/>
    <lineage>
        <taxon>Bacteria</taxon>
        <taxon>Pseudomonadati</taxon>
        <taxon>Pseudomonadota</taxon>
        <taxon>Betaproteobacteria</taxon>
        <taxon>Burkholderiales</taxon>
        <taxon>Burkholderiaceae</taxon>
        <taxon>Trinickia</taxon>
    </lineage>
</organism>
<evidence type="ECO:0000313" key="1">
    <source>
        <dbReference type="EMBL" id="PMS36767.1"/>
    </source>
</evidence>
<proteinExistence type="predicted"/>
<sequence>MFFLDSDLRGPLADYTFHYGHQPVDKGPPSTGRPARVKRSKWVARVLGAMALNIFELTPHEGEAR</sequence>
<comment type="caution">
    <text evidence="1">The sequence shown here is derived from an EMBL/GenBank/DDBJ whole genome shotgun (WGS) entry which is preliminary data.</text>
</comment>
<accession>A0A2N7X563</accession>
<evidence type="ECO:0000313" key="2">
    <source>
        <dbReference type="Proteomes" id="UP000235777"/>
    </source>
</evidence>